<dbReference type="Pfam" id="PF00155">
    <property type="entry name" value="Aminotran_1_2"/>
    <property type="match status" value="2"/>
</dbReference>
<dbReference type="InterPro" id="IPR004839">
    <property type="entry name" value="Aminotransferase_I/II_large"/>
</dbReference>
<dbReference type="EMBL" id="CM026424">
    <property type="protein sequence ID" value="KAG0581369.1"/>
    <property type="molecule type" value="Genomic_DNA"/>
</dbReference>
<dbReference type="PANTHER" id="PTHR43795:SF113">
    <property type="entry name" value="AMINOTRANSFERASE CLASS I_CLASSII DOMAIN-CONTAINING PROTEIN"/>
    <property type="match status" value="1"/>
</dbReference>
<proteinExistence type="inferred from homology"/>
<feature type="domain" description="Aminotransferase class I/classII large" evidence="4">
    <location>
        <begin position="211"/>
        <end position="472"/>
    </location>
</feature>
<dbReference type="AlphaFoldDB" id="A0A8T0IEM0"/>
<keyword evidence="6" id="KW-1185">Reference proteome</keyword>
<dbReference type="GO" id="GO:0006520">
    <property type="term" value="P:amino acid metabolic process"/>
    <property type="evidence" value="ECO:0007669"/>
    <property type="project" value="TreeGrafter"/>
</dbReference>
<dbReference type="GO" id="GO:0030170">
    <property type="term" value="F:pyridoxal phosphate binding"/>
    <property type="evidence" value="ECO:0007669"/>
    <property type="project" value="InterPro"/>
</dbReference>
<dbReference type="InterPro" id="IPR015421">
    <property type="entry name" value="PyrdxlP-dep_Trfase_major"/>
</dbReference>
<dbReference type="PANTHER" id="PTHR43795">
    <property type="entry name" value="BIFUNCTIONAL ASPARTATE AMINOTRANSFERASE AND GLUTAMATE/ASPARTATE-PREPHENATE AMINOTRANSFERASE-RELATED"/>
    <property type="match status" value="1"/>
</dbReference>
<accession>A0A8T0IEM0</accession>
<evidence type="ECO:0000256" key="3">
    <source>
        <dbReference type="SAM" id="MobiDB-lite"/>
    </source>
</evidence>
<evidence type="ECO:0000256" key="1">
    <source>
        <dbReference type="ARBA" id="ARBA00007441"/>
    </source>
</evidence>
<protein>
    <recommendedName>
        <fullName evidence="4">Aminotransferase class I/classII large domain-containing protein</fullName>
    </recommendedName>
</protein>
<keyword evidence="2" id="KW-0663">Pyridoxal phosphate</keyword>
<dbReference type="InterPro" id="IPR015424">
    <property type="entry name" value="PyrdxlP-dep_Trfase"/>
</dbReference>
<comment type="caution">
    <text evidence="5">The sequence shown here is derived from an EMBL/GenBank/DDBJ whole genome shotgun (WGS) entry which is preliminary data.</text>
</comment>
<dbReference type="PROSITE" id="PS00105">
    <property type="entry name" value="AA_TRANSFER_CLASS_1"/>
    <property type="match status" value="1"/>
</dbReference>
<dbReference type="InterPro" id="IPR004838">
    <property type="entry name" value="NHTrfase_class1_PyrdxlP-BS"/>
</dbReference>
<organism evidence="5 6">
    <name type="scientific">Ceratodon purpureus</name>
    <name type="common">Fire moss</name>
    <name type="synonym">Dicranum purpureum</name>
    <dbReference type="NCBI Taxonomy" id="3225"/>
    <lineage>
        <taxon>Eukaryota</taxon>
        <taxon>Viridiplantae</taxon>
        <taxon>Streptophyta</taxon>
        <taxon>Embryophyta</taxon>
        <taxon>Bryophyta</taxon>
        <taxon>Bryophytina</taxon>
        <taxon>Bryopsida</taxon>
        <taxon>Dicranidae</taxon>
        <taxon>Pseudoditrichales</taxon>
        <taxon>Ditrichaceae</taxon>
        <taxon>Ceratodon</taxon>
    </lineage>
</organism>
<dbReference type="CDD" id="cd00609">
    <property type="entry name" value="AAT_like"/>
    <property type="match status" value="1"/>
</dbReference>
<feature type="region of interest" description="Disordered" evidence="3">
    <location>
        <begin position="480"/>
        <end position="500"/>
    </location>
</feature>
<feature type="domain" description="Aminotransferase class I/classII large" evidence="4">
    <location>
        <begin position="83"/>
        <end position="158"/>
    </location>
</feature>
<dbReference type="InterPro" id="IPR050478">
    <property type="entry name" value="Ethylene_sulfur-biosynth"/>
</dbReference>
<comment type="similarity">
    <text evidence="1">Belongs to the class-I pyridoxal-phosphate-dependent aminotransferase family.</text>
</comment>
<dbReference type="SUPFAM" id="SSF53383">
    <property type="entry name" value="PLP-dependent transferases"/>
    <property type="match status" value="1"/>
</dbReference>
<dbReference type="Gene3D" id="3.40.640.10">
    <property type="entry name" value="Type I PLP-dependent aspartate aminotransferase-like (Major domain)"/>
    <property type="match status" value="2"/>
</dbReference>
<evidence type="ECO:0000259" key="4">
    <source>
        <dbReference type="Pfam" id="PF00155"/>
    </source>
</evidence>
<sequence length="500" mass="56096">MIMNGEAKDGEYIYKGGRTSLSTRGRRALAPFSPYIKAVNDAKKNPWSLANPDGYFVMATAESILSFDLVHEKIRNCREVPATVGLYGNFRGGERLRNAISRMMERTFMGIEVDPSHICISSGVTAVLDLFFFATCNPGDGCLIPAPYFPAFDNDMSIRVGLYCCLHIPKFSPMFKQILILSYYYVTRRCVFESLLQNEVIPIPVMPTDTRTYIPTSKEMEEAVLAAESKGVHARMLLVTNPGNPLGTLYPEATLKELLLWAVKRGLHVLSDEIYANSKFGPSVDEFVSMEKVAKNAVAEGLLSAELASELVHTAYGMSKDFGMNGFRVGCLHTKNKDLLEFWQNMGMFAAVSNDTQHALAIMLEDANFVDRYVEENNRRLKKSYELLTKSFEAAGLRYMPACAAMFCWLDLRNLLTEPTFAAEDCLWKEILDESRIVLTPGQACHYAEPGFFRVCYASMAPASLEVACERLTRFAEKKRRKRKSRGGGFDSDNVVHTDR</sequence>
<evidence type="ECO:0000256" key="2">
    <source>
        <dbReference type="ARBA" id="ARBA00022898"/>
    </source>
</evidence>
<name>A0A8T0IEM0_CERPU</name>
<dbReference type="GO" id="GO:0008483">
    <property type="term" value="F:transaminase activity"/>
    <property type="evidence" value="ECO:0007669"/>
    <property type="project" value="TreeGrafter"/>
</dbReference>
<evidence type="ECO:0000313" key="5">
    <source>
        <dbReference type="EMBL" id="KAG0581369.1"/>
    </source>
</evidence>
<reference evidence="5" key="1">
    <citation type="submission" date="2020-06" db="EMBL/GenBank/DDBJ databases">
        <title>WGS assembly of Ceratodon purpureus strain R40.</title>
        <authorList>
            <person name="Carey S.B."/>
            <person name="Jenkins J."/>
            <person name="Shu S."/>
            <person name="Lovell J.T."/>
            <person name="Sreedasyam A."/>
            <person name="Maumus F."/>
            <person name="Tiley G.P."/>
            <person name="Fernandez-Pozo N."/>
            <person name="Barry K."/>
            <person name="Chen C."/>
            <person name="Wang M."/>
            <person name="Lipzen A."/>
            <person name="Daum C."/>
            <person name="Saski C.A."/>
            <person name="Payton A.C."/>
            <person name="Mcbreen J.C."/>
            <person name="Conrad R.E."/>
            <person name="Kollar L.M."/>
            <person name="Olsson S."/>
            <person name="Huttunen S."/>
            <person name="Landis J.B."/>
            <person name="Wickett N.J."/>
            <person name="Johnson M.G."/>
            <person name="Rensing S.A."/>
            <person name="Grimwood J."/>
            <person name="Schmutz J."/>
            <person name="Mcdaniel S.F."/>
        </authorList>
    </citation>
    <scope>NUCLEOTIDE SEQUENCE</scope>
    <source>
        <strain evidence="5">R40</strain>
    </source>
</reference>
<evidence type="ECO:0000313" key="6">
    <source>
        <dbReference type="Proteomes" id="UP000822688"/>
    </source>
</evidence>
<dbReference type="Proteomes" id="UP000822688">
    <property type="component" value="Chromosome 4"/>
</dbReference>
<gene>
    <name evidence="5" type="ORF">KC19_4G245900</name>
</gene>